<protein>
    <submittedName>
        <fullName evidence="1">Uncharacterized protein</fullName>
    </submittedName>
</protein>
<reference evidence="1" key="1">
    <citation type="submission" date="2016-10" db="EMBL/GenBank/DDBJ databases">
        <authorList>
            <person name="Benchimol M."/>
            <person name="Almeida L.G."/>
            <person name="Vasconcelos A.T."/>
            <person name="Perreira-Neves A."/>
            <person name="Rosa I.A."/>
            <person name="Tasca T."/>
            <person name="Bogo M.R."/>
            <person name="de Souza W."/>
        </authorList>
    </citation>
    <scope>NUCLEOTIDE SEQUENCE [LARGE SCALE GENOMIC DNA]</scope>
    <source>
        <strain evidence="1">K</strain>
    </source>
</reference>
<keyword evidence="2" id="KW-1185">Reference proteome</keyword>
<gene>
    <name evidence="1" type="ORF">TRFO_14347</name>
</gene>
<accession>A0A1J4KZZ5</accession>
<proteinExistence type="predicted"/>
<dbReference type="VEuPathDB" id="TrichDB:TRFO_14347"/>
<evidence type="ECO:0000313" key="1">
    <source>
        <dbReference type="EMBL" id="OHT15173.1"/>
    </source>
</evidence>
<sequence>MNHFFYRHNTTYDSITTILNDGEQCKYERLINDPNIINAISKQTYGISEIMFQNIDKIIDEKKYITKAYKIMIYLTRFYAMKISKCDRIFQLLTSILLKQNHEKFELAFVASIFFEMANTFNYKILHHICKKSEFTHLYINHICYECVYDSLLNLSMNNNRVISNFFEDIHTTKQLMEIILPNSQKQIQNTTLEKVMMILYRLIQNAEHDSLLILDINEIENIIFILDNAFNNKSDKIRNSCFLFLSEMYSQHDQYEYSSSFNDEIKSDTSVDNPLDHTIYSSINANFLKLCDYIMNSSIFRESHSTVCSFITQIIRSTDMGISEEIIQLINSLYKKCFEYKTNNFLHQAFLNFFISNTNSSNINYVIDQINFKESILNDLENEVLMSGFIFRLITHINDNITKSSEDNSKITTWFHLLTNVHTSYYKRITGTYGGKSARSFLYDDFADDFDDNEEIILC</sequence>
<dbReference type="GeneID" id="94832464"/>
<organism evidence="1 2">
    <name type="scientific">Tritrichomonas foetus</name>
    <dbReference type="NCBI Taxonomy" id="1144522"/>
    <lineage>
        <taxon>Eukaryota</taxon>
        <taxon>Metamonada</taxon>
        <taxon>Parabasalia</taxon>
        <taxon>Tritrichomonadida</taxon>
        <taxon>Tritrichomonadidae</taxon>
        <taxon>Tritrichomonas</taxon>
    </lineage>
</organism>
<dbReference type="Proteomes" id="UP000179807">
    <property type="component" value="Unassembled WGS sequence"/>
</dbReference>
<dbReference type="EMBL" id="MLAK01000261">
    <property type="protein sequence ID" value="OHT15173.1"/>
    <property type="molecule type" value="Genomic_DNA"/>
</dbReference>
<name>A0A1J4KZZ5_9EUKA</name>
<dbReference type="AlphaFoldDB" id="A0A1J4KZZ5"/>
<evidence type="ECO:0000313" key="2">
    <source>
        <dbReference type="Proteomes" id="UP000179807"/>
    </source>
</evidence>
<comment type="caution">
    <text evidence="1">The sequence shown here is derived from an EMBL/GenBank/DDBJ whole genome shotgun (WGS) entry which is preliminary data.</text>
</comment>
<dbReference type="RefSeq" id="XP_068368309.1">
    <property type="nucleotide sequence ID" value="XM_068497760.1"/>
</dbReference>